<feature type="region of interest" description="Disordered" evidence="6">
    <location>
        <begin position="270"/>
        <end position="294"/>
    </location>
</feature>
<reference evidence="8" key="1">
    <citation type="submission" date="2025-08" db="UniProtKB">
        <authorList>
            <consortium name="Ensembl"/>
        </authorList>
    </citation>
    <scope>IDENTIFICATION</scope>
</reference>
<organism evidence="8 9">
    <name type="scientific">Crocodylus porosus</name>
    <name type="common">Saltwater crocodile</name>
    <name type="synonym">Estuarine crocodile</name>
    <dbReference type="NCBI Taxonomy" id="8502"/>
    <lineage>
        <taxon>Eukaryota</taxon>
        <taxon>Metazoa</taxon>
        <taxon>Chordata</taxon>
        <taxon>Craniata</taxon>
        <taxon>Vertebrata</taxon>
        <taxon>Euteleostomi</taxon>
        <taxon>Archelosauria</taxon>
        <taxon>Archosauria</taxon>
        <taxon>Crocodylia</taxon>
        <taxon>Longirostres</taxon>
        <taxon>Crocodylidae</taxon>
        <taxon>Crocodylus</taxon>
    </lineage>
</organism>
<evidence type="ECO:0000256" key="1">
    <source>
        <dbReference type="ARBA" id="ARBA00004141"/>
    </source>
</evidence>
<reference evidence="8" key="2">
    <citation type="submission" date="2025-09" db="UniProtKB">
        <authorList>
            <consortium name="Ensembl"/>
        </authorList>
    </citation>
    <scope>IDENTIFICATION</scope>
</reference>
<accession>A0A7M4E2Q8</accession>
<comment type="similarity">
    <text evidence="2">Belongs to the TMEM54 family.</text>
</comment>
<evidence type="ECO:0000256" key="2">
    <source>
        <dbReference type="ARBA" id="ARBA00011030"/>
    </source>
</evidence>
<feature type="transmembrane region" description="Helical" evidence="7">
    <location>
        <begin position="76"/>
        <end position="101"/>
    </location>
</feature>
<gene>
    <name evidence="8" type="primary">TMEM54</name>
</gene>
<sequence>MKMGLILIVIGHLNFIVSALVHGTVLRYVANPQDTISLQYAISNIVAVSSTLLTISCGIAAILLSRYLMQAALKWALFSLSASSTLLSLFCSLGLAVSMILTFANRGRALLATCTFVDMDLIQISSECPFDPTRIYSSTLSLWTISLILDSVEIIFSIRCFLLTLRLLHLRLCCGTRKKKVTLWHRGVPPTPRTMERPQHCQCRAPSTVTCSGPGSTALGLAESPEPLQKATLSRSALRSRGGAQLAPAHEASWCGLRLSRSRVGWLGPNAAGSSHAPSHLGAASTTSQPGAALPHPAVALAPCSKELPAPLSHESCPSLFPGLAAGCPGGAPGSRRVLGPAATGPSGGGVALSGATSPQHLGLRAMPTHSWPRCPQPKGRPAAGGCGLDPELR</sequence>
<dbReference type="Pfam" id="PF12304">
    <property type="entry name" value="BCLP"/>
    <property type="match status" value="1"/>
</dbReference>
<evidence type="ECO:0000256" key="6">
    <source>
        <dbReference type="SAM" id="MobiDB-lite"/>
    </source>
</evidence>
<comment type="subcellular location">
    <subcellularLocation>
        <location evidence="1">Membrane</location>
        <topology evidence="1">Multi-pass membrane protein</topology>
    </subcellularLocation>
</comment>
<evidence type="ECO:0000256" key="7">
    <source>
        <dbReference type="SAM" id="Phobius"/>
    </source>
</evidence>
<protein>
    <submittedName>
        <fullName evidence="8">Transmembrane protein 54</fullName>
    </submittedName>
</protein>
<feature type="transmembrane region" description="Helical" evidence="7">
    <location>
        <begin position="39"/>
        <end position="64"/>
    </location>
</feature>
<dbReference type="InterPro" id="IPR020977">
    <property type="entry name" value="Beta-casein-like"/>
</dbReference>
<proteinExistence type="inferred from homology"/>
<evidence type="ECO:0000256" key="3">
    <source>
        <dbReference type="ARBA" id="ARBA00022692"/>
    </source>
</evidence>
<dbReference type="Proteomes" id="UP000594220">
    <property type="component" value="Unplaced"/>
</dbReference>
<dbReference type="Ensembl" id="ENSCPRT00005003838.1">
    <property type="protein sequence ID" value="ENSCPRP00005003277.1"/>
    <property type="gene ID" value="ENSCPRG00005002408.1"/>
</dbReference>
<keyword evidence="5 7" id="KW-0472">Membrane</keyword>
<dbReference type="GeneTree" id="ENSGT00390000004700"/>
<feature type="region of interest" description="Disordered" evidence="6">
    <location>
        <begin position="371"/>
        <end position="394"/>
    </location>
</feature>
<keyword evidence="3 7" id="KW-0812">Transmembrane</keyword>
<evidence type="ECO:0000256" key="5">
    <source>
        <dbReference type="ARBA" id="ARBA00023136"/>
    </source>
</evidence>
<dbReference type="PANTHER" id="PTHR31258">
    <property type="entry name" value="KERATINOCYTE-ASSOCIATED PROTEIN 3"/>
    <property type="match status" value="1"/>
</dbReference>
<keyword evidence="4 7" id="KW-1133">Transmembrane helix</keyword>
<keyword evidence="9" id="KW-1185">Reference proteome</keyword>
<evidence type="ECO:0000313" key="8">
    <source>
        <dbReference type="Ensembl" id="ENSCPRP00005003277.1"/>
    </source>
</evidence>
<dbReference type="PANTHER" id="PTHR31258:SF2">
    <property type="entry name" value="TRANSMEMBRANE PROTEIN 54"/>
    <property type="match status" value="1"/>
</dbReference>
<dbReference type="GO" id="GO:0016020">
    <property type="term" value="C:membrane"/>
    <property type="evidence" value="ECO:0007669"/>
    <property type="project" value="UniProtKB-SubCell"/>
</dbReference>
<dbReference type="AlphaFoldDB" id="A0A7M4E2Q8"/>
<evidence type="ECO:0000256" key="4">
    <source>
        <dbReference type="ARBA" id="ARBA00022989"/>
    </source>
</evidence>
<evidence type="ECO:0000313" key="9">
    <source>
        <dbReference type="Proteomes" id="UP000594220"/>
    </source>
</evidence>
<name>A0A7M4E2Q8_CROPO</name>